<sequence>MGRRKAHAAAIQDKGCAPGSTQASEAPALPLAAGVMVCLGVWARRCKVRC</sequence>
<reference evidence="2 3" key="1">
    <citation type="submission" date="2023-01" db="EMBL/GenBank/DDBJ databases">
        <title>Minimal conservation of predation-associated metabolite biosynthetic gene clusters underscores biosynthetic potential of Myxococcota including descriptions for ten novel species: Archangium lansinium sp. nov., Myxococcus landrumus sp. nov., Nannocystis bai.</title>
        <authorList>
            <person name="Ahearne A."/>
            <person name="Stevens C."/>
            <person name="Dowd S."/>
        </authorList>
    </citation>
    <scope>NUCLEOTIDE SEQUENCE [LARGE SCALE GENOMIC DNA]</scope>
    <source>
        <strain evidence="2 3">WIWO2</strain>
    </source>
</reference>
<dbReference type="Proteomes" id="UP001217485">
    <property type="component" value="Unassembled WGS sequence"/>
</dbReference>
<accession>A0ABT5BTH0</accession>
<proteinExistence type="predicted"/>
<gene>
    <name evidence="2" type="ORF">POL72_00840</name>
</gene>
<evidence type="ECO:0000313" key="3">
    <source>
        <dbReference type="Proteomes" id="UP001217485"/>
    </source>
</evidence>
<feature type="region of interest" description="Disordered" evidence="1">
    <location>
        <begin position="1"/>
        <end position="23"/>
    </location>
</feature>
<keyword evidence="3" id="KW-1185">Reference proteome</keyword>
<protein>
    <submittedName>
        <fullName evidence="2">Uncharacterized protein</fullName>
    </submittedName>
</protein>
<evidence type="ECO:0000313" key="2">
    <source>
        <dbReference type="EMBL" id="MDC0676267.1"/>
    </source>
</evidence>
<organism evidence="2 3">
    <name type="scientific">Sorangium atrum</name>
    <dbReference type="NCBI Taxonomy" id="2995308"/>
    <lineage>
        <taxon>Bacteria</taxon>
        <taxon>Pseudomonadati</taxon>
        <taxon>Myxococcota</taxon>
        <taxon>Polyangia</taxon>
        <taxon>Polyangiales</taxon>
        <taxon>Polyangiaceae</taxon>
        <taxon>Sorangium</taxon>
    </lineage>
</organism>
<dbReference type="EMBL" id="JAQNDK010000001">
    <property type="protein sequence ID" value="MDC0676267.1"/>
    <property type="molecule type" value="Genomic_DNA"/>
</dbReference>
<dbReference type="RefSeq" id="WP_272092973.1">
    <property type="nucleotide sequence ID" value="NZ_JAQNDK010000001.1"/>
</dbReference>
<name>A0ABT5BTH0_9BACT</name>
<evidence type="ECO:0000256" key="1">
    <source>
        <dbReference type="SAM" id="MobiDB-lite"/>
    </source>
</evidence>
<comment type="caution">
    <text evidence="2">The sequence shown here is derived from an EMBL/GenBank/DDBJ whole genome shotgun (WGS) entry which is preliminary data.</text>
</comment>